<accession>A0ABQ8UMI9</accession>
<evidence type="ECO:0000256" key="1">
    <source>
        <dbReference type="PROSITE-ProRule" id="PRU00259"/>
    </source>
</evidence>
<evidence type="ECO:0000256" key="3">
    <source>
        <dbReference type="SAM" id="MobiDB-lite"/>
    </source>
</evidence>
<keyword evidence="2" id="KW-0175">Coiled coil</keyword>
<dbReference type="Proteomes" id="UP001141327">
    <property type="component" value="Unassembled WGS sequence"/>
</dbReference>
<dbReference type="PANTHER" id="PTHR46241">
    <property type="entry name" value="ARMADILLO REPEAT-CONTAINING PROTEIN 4 ARMC4"/>
    <property type="match status" value="1"/>
</dbReference>
<comment type="caution">
    <text evidence="4">The sequence shown here is derived from an EMBL/GenBank/DDBJ whole genome shotgun (WGS) entry which is preliminary data.</text>
</comment>
<keyword evidence="5" id="KW-1185">Reference proteome</keyword>
<dbReference type="SMART" id="SM00185">
    <property type="entry name" value="ARM"/>
    <property type="match status" value="13"/>
</dbReference>
<dbReference type="InterPro" id="IPR000225">
    <property type="entry name" value="Armadillo"/>
</dbReference>
<feature type="repeat" description="ARM" evidence="1">
    <location>
        <begin position="437"/>
        <end position="499"/>
    </location>
</feature>
<name>A0ABQ8UMI9_9EUKA</name>
<dbReference type="Pfam" id="PF00514">
    <property type="entry name" value="Arm"/>
    <property type="match status" value="7"/>
</dbReference>
<gene>
    <name evidence="4" type="ORF">PAPYR_4553</name>
</gene>
<protein>
    <submittedName>
        <fullName evidence="4">Vacuolar protein 8</fullName>
    </submittedName>
</protein>
<dbReference type="InterPro" id="IPR011989">
    <property type="entry name" value="ARM-like"/>
</dbReference>
<feature type="repeat" description="ARM" evidence="1">
    <location>
        <begin position="621"/>
        <end position="655"/>
    </location>
</feature>
<proteinExistence type="predicted"/>
<feature type="region of interest" description="Disordered" evidence="3">
    <location>
        <begin position="910"/>
        <end position="940"/>
    </location>
</feature>
<evidence type="ECO:0000256" key="2">
    <source>
        <dbReference type="SAM" id="Coils"/>
    </source>
</evidence>
<evidence type="ECO:0000313" key="4">
    <source>
        <dbReference type="EMBL" id="KAJ4459498.1"/>
    </source>
</evidence>
<evidence type="ECO:0000313" key="5">
    <source>
        <dbReference type="Proteomes" id="UP001141327"/>
    </source>
</evidence>
<feature type="repeat" description="ARM" evidence="1">
    <location>
        <begin position="498"/>
        <end position="540"/>
    </location>
</feature>
<feature type="repeat" description="ARM" evidence="1">
    <location>
        <begin position="662"/>
        <end position="706"/>
    </location>
</feature>
<feature type="repeat" description="ARM" evidence="1">
    <location>
        <begin position="354"/>
        <end position="397"/>
    </location>
</feature>
<dbReference type="PANTHER" id="PTHR46241:SF1">
    <property type="entry name" value="OUTER DYNEIN ARM-DOCKING COMPLEX SUBUNIT 2"/>
    <property type="match status" value="1"/>
</dbReference>
<dbReference type="Gene3D" id="1.25.10.10">
    <property type="entry name" value="Leucine-rich Repeat Variant"/>
    <property type="match status" value="3"/>
</dbReference>
<dbReference type="PROSITE" id="PS50176">
    <property type="entry name" value="ARM_REPEAT"/>
    <property type="match status" value="8"/>
</dbReference>
<feature type="compositionally biased region" description="Low complexity" evidence="3">
    <location>
        <begin position="915"/>
        <end position="940"/>
    </location>
</feature>
<feature type="repeat" description="ARM" evidence="1">
    <location>
        <begin position="539"/>
        <end position="581"/>
    </location>
</feature>
<dbReference type="SUPFAM" id="SSF48371">
    <property type="entry name" value="ARM repeat"/>
    <property type="match status" value="3"/>
</dbReference>
<feature type="repeat" description="ARM" evidence="1">
    <location>
        <begin position="705"/>
        <end position="751"/>
    </location>
</feature>
<feature type="coiled-coil region" evidence="2">
    <location>
        <begin position="65"/>
        <end position="113"/>
    </location>
</feature>
<organism evidence="4 5">
    <name type="scientific">Paratrimastix pyriformis</name>
    <dbReference type="NCBI Taxonomy" id="342808"/>
    <lineage>
        <taxon>Eukaryota</taxon>
        <taxon>Metamonada</taxon>
        <taxon>Preaxostyla</taxon>
        <taxon>Paratrimastigidae</taxon>
        <taxon>Paratrimastix</taxon>
    </lineage>
</organism>
<sequence length="940" mass="100335">MQAEKCSLCKEDSAKFVIQFYGNSRCPHRMCINHSKKIMALCADGLTACPICSVAAAVPPGSSFHQTLKQKVEALDKEYQNLTQQIDVQTHAYEGLKEELARQEALLETIKRRREAVEFTKQCTMASFDGTLVEEATAKLEDLAAQGLPIVRRSVRPQASQAPSLCKAPHGARPLVHAADQQPIICPATDQRDFRSAADHLLCDLSLGRRGGASGRVGLRGGGGCSVDALLWFLGRAASTPEERMAEVLRRFLGVVSQDRADLDSPQLPWRDVCEQLVALLQQSRPDFQHLILAIMAELARIVPHKEALREAGALQGAIELLGHPSEDVQEKAAAVVWTLVIADTNKVAARELGALQGLIKLLGSSTNEAVLDHVAIALGYMTRDDRNKELVRELGGFPALIKLLEHPNEGIQTKASGALWNCASNAQNKVVIRELGGLATLIRLLSAKSAAPQPSIPPPAPGPPSCPPNEAVQENAAGALWNCAVDATNKTAIRELDGLPPLIALLRSTNEAVLENASGALWNCAAVGENRVALRKLGGLEPLVALLRSPNESVQENAAGAIRNCAINDQNKVAIRELGGLEVVVSLLEGARPSVLEKLVSTLWICSINPENKVAIQAAGGLPALVRLLTHPSQPIVEKALGTLRNCSTVAENKVALRECRALDALVSMLAAPALAPTIQEYAAATLWNCARCEENKAYLRQAKAIEGLVWTLSAENPSATPAVLENAAGALLSLSVNAENKDRIREVGGLHILAGLLANPSEYVLENALSALKNCAVSHENAIMLRDLGVVAAALPHLSSPHENVAKEAGLLLKNMALIDVIKPFMVWTRLGGWHLPLHCCLCSPPPPVLGVVLRLVGPPRARAGQQADCIESLARLTQHPSQGLAKIGAQVLQSLAKYPDNRRQIEQRAPQLAQSLPLPATSAPAPAAPSATATPAR</sequence>
<dbReference type="EMBL" id="JAPMOS010000019">
    <property type="protein sequence ID" value="KAJ4459498.1"/>
    <property type="molecule type" value="Genomic_DNA"/>
</dbReference>
<feature type="repeat" description="ARM" evidence="1">
    <location>
        <begin position="396"/>
        <end position="438"/>
    </location>
</feature>
<dbReference type="InterPro" id="IPR016024">
    <property type="entry name" value="ARM-type_fold"/>
</dbReference>
<reference evidence="4" key="1">
    <citation type="journal article" date="2022" name="bioRxiv">
        <title>Genomics of Preaxostyla Flagellates Illuminates Evolutionary Transitions and the Path Towards Mitochondrial Loss.</title>
        <authorList>
            <person name="Novak L.V.F."/>
            <person name="Treitli S.C."/>
            <person name="Pyrih J."/>
            <person name="Halakuc P."/>
            <person name="Pipaliya S.V."/>
            <person name="Vacek V."/>
            <person name="Brzon O."/>
            <person name="Soukal P."/>
            <person name="Eme L."/>
            <person name="Dacks J.B."/>
            <person name="Karnkowska A."/>
            <person name="Elias M."/>
            <person name="Hampl V."/>
        </authorList>
    </citation>
    <scope>NUCLEOTIDE SEQUENCE</scope>
    <source>
        <strain evidence="4">RCP-MX</strain>
    </source>
</reference>